<dbReference type="AlphaFoldDB" id="A0A1W6U561"/>
<accession>A0A1W6U561</accession>
<feature type="transmembrane region" description="Helical" evidence="2">
    <location>
        <begin position="20"/>
        <end position="42"/>
    </location>
</feature>
<evidence type="ECO:0000256" key="2">
    <source>
        <dbReference type="SAM" id="Phobius"/>
    </source>
</evidence>
<feature type="coiled-coil region" evidence="1">
    <location>
        <begin position="172"/>
        <end position="217"/>
    </location>
</feature>
<evidence type="ECO:0000313" key="3">
    <source>
        <dbReference type="EMBL" id="ARP18124.1"/>
    </source>
</evidence>
<gene>
    <name evidence="3" type="ORF">K05K4_12860</name>
</gene>
<keyword evidence="2" id="KW-0812">Transmembrane</keyword>
<protein>
    <submittedName>
        <fullName evidence="3">Uncharacterized protein</fullName>
    </submittedName>
</protein>
<dbReference type="RefSeq" id="WP_086046662.1">
    <property type="nucleotide sequence ID" value="NZ_CP017889.1"/>
</dbReference>
<keyword evidence="2" id="KW-1133">Transmembrane helix</keyword>
<feature type="transmembrane region" description="Helical" evidence="2">
    <location>
        <begin position="62"/>
        <end position="86"/>
    </location>
</feature>
<keyword evidence="1" id="KW-0175">Coiled coil</keyword>
<evidence type="ECO:0000256" key="1">
    <source>
        <dbReference type="SAM" id="Coils"/>
    </source>
</evidence>
<keyword evidence="2" id="KW-0472">Membrane</keyword>
<dbReference type="EMBL" id="CP017902">
    <property type="protein sequence ID" value="ARP18124.1"/>
    <property type="molecule type" value="Genomic_DNA"/>
</dbReference>
<sequence length="251" mass="29113">MKDIVKSLKDNATSRLKNPVIGAFVLSWTVLNINGVLLFLLVDSDTKIEIVKGKSWSTIDDFILPLAVSIAYLLFLPLLNMAYEFINDGFINFYRKQRQNITAKKLAIQKKETVIAEIESDVAYLQKLKDKDIDGWLEQKKARNNEFISLKKRYSKLVSESSEDKRKSLAELSEVRRELYTLQSEQANIEKEQQKKRSIVEQSTDQLENLLKSIENRGSDSQLSSTDIKNIRKQVESIRLEFFIWDEEIPF</sequence>
<name>A0A1W6U561_VIBAL</name>
<organism evidence="3">
    <name type="scientific">Vibrio alginolyticus</name>
    <dbReference type="NCBI Taxonomy" id="663"/>
    <lineage>
        <taxon>Bacteria</taxon>
        <taxon>Pseudomonadati</taxon>
        <taxon>Pseudomonadota</taxon>
        <taxon>Gammaproteobacteria</taxon>
        <taxon>Vibrionales</taxon>
        <taxon>Vibrionaceae</taxon>
        <taxon>Vibrio</taxon>
    </lineage>
</organism>
<proteinExistence type="predicted"/>
<reference evidence="3" key="1">
    <citation type="submission" date="2016-10" db="EMBL/GenBank/DDBJ databases">
        <title>The High Quality Genome of Vibrio alginolyticus K01M1.</title>
        <authorList>
            <person name="Wendling C."/>
            <person name="Chibani C.M."/>
            <person name="Hertel R."/>
            <person name="Sproer C."/>
            <person name="Bunk B."/>
            <person name="Overmann J."/>
            <person name="Roth O."/>
            <person name="Liesegang H."/>
        </authorList>
    </citation>
    <scope>NUCLEOTIDE SEQUENCE</scope>
    <source>
        <strain evidence="3">K05K4</strain>
    </source>
</reference>